<dbReference type="OrthoDB" id="9793058at2"/>
<feature type="domain" description="HTH arsR-type" evidence="2">
    <location>
        <begin position="1"/>
        <end position="94"/>
    </location>
</feature>
<dbReference type="CDD" id="cd16345">
    <property type="entry name" value="LMWP_ArsC"/>
    <property type="match status" value="1"/>
</dbReference>
<dbReference type="SUPFAM" id="SSF52788">
    <property type="entry name" value="Phosphotyrosine protein phosphatases I"/>
    <property type="match status" value="1"/>
</dbReference>
<dbReference type="KEGG" id="hat:RC74_02025"/>
<dbReference type="InterPro" id="IPR036196">
    <property type="entry name" value="Ptyr_pPase_sf"/>
</dbReference>
<dbReference type="Pfam" id="PF01451">
    <property type="entry name" value="LMWPc"/>
    <property type="match status" value="1"/>
</dbReference>
<keyword evidence="4" id="KW-1185">Reference proteome</keyword>
<evidence type="ECO:0000313" key="4">
    <source>
        <dbReference type="Proteomes" id="UP000070371"/>
    </source>
</evidence>
<dbReference type="InterPro" id="IPR036388">
    <property type="entry name" value="WH-like_DNA-bd_sf"/>
</dbReference>
<dbReference type="GO" id="GO:0046685">
    <property type="term" value="P:response to arsenic-containing substance"/>
    <property type="evidence" value="ECO:0007669"/>
    <property type="project" value="UniProtKB-KW"/>
</dbReference>
<organism evidence="3 4">
    <name type="scientific">Falsihalocynthiibacter arcticus</name>
    <dbReference type="NCBI Taxonomy" id="1579316"/>
    <lineage>
        <taxon>Bacteria</taxon>
        <taxon>Pseudomonadati</taxon>
        <taxon>Pseudomonadota</taxon>
        <taxon>Alphaproteobacteria</taxon>
        <taxon>Rhodobacterales</taxon>
        <taxon>Roseobacteraceae</taxon>
        <taxon>Falsihalocynthiibacter</taxon>
    </lineage>
</organism>
<dbReference type="RefSeq" id="WP_039002742.1">
    <property type="nucleotide sequence ID" value="NZ_CP014327.1"/>
</dbReference>
<dbReference type="Proteomes" id="UP000070371">
    <property type="component" value="Chromosome"/>
</dbReference>
<dbReference type="SMART" id="SM00226">
    <property type="entry name" value="LMWPc"/>
    <property type="match status" value="1"/>
</dbReference>
<dbReference type="CDD" id="cd00090">
    <property type="entry name" value="HTH_ARSR"/>
    <property type="match status" value="1"/>
</dbReference>
<dbReference type="Gene3D" id="3.40.50.2300">
    <property type="match status" value="1"/>
</dbReference>
<dbReference type="STRING" id="1579316.RC74_02025"/>
<name>A0A126V5Q2_9RHOB</name>
<dbReference type="InterPro" id="IPR023485">
    <property type="entry name" value="Ptyr_pPase"/>
</dbReference>
<dbReference type="SMART" id="SM00418">
    <property type="entry name" value="HTH_ARSR"/>
    <property type="match status" value="1"/>
</dbReference>
<evidence type="ECO:0000256" key="1">
    <source>
        <dbReference type="ARBA" id="ARBA00022849"/>
    </source>
</evidence>
<proteinExistence type="predicted"/>
<accession>A0A126V5Q2</accession>
<dbReference type="PANTHER" id="PTHR43428">
    <property type="entry name" value="ARSENATE REDUCTASE"/>
    <property type="match status" value="1"/>
</dbReference>
<dbReference type="GO" id="GO:0003700">
    <property type="term" value="F:DNA-binding transcription factor activity"/>
    <property type="evidence" value="ECO:0007669"/>
    <property type="project" value="InterPro"/>
</dbReference>
<dbReference type="PROSITE" id="PS50987">
    <property type="entry name" value="HTH_ARSR_2"/>
    <property type="match status" value="1"/>
</dbReference>
<evidence type="ECO:0000259" key="2">
    <source>
        <dbReference type="PROSITE" id="PS50987"/>
    </source>
</evidence>
<dbReference type="InterPro" id="IPR011991">
    <property type="entry name" value="ArsR-like_HTH"/>
</dbReference>
<dbReference type="AlphaFoldDB" id="A0A126V5Q2"/>
<evidence type="ECO:0000313" key="3">
    <source>
        <dbReference type="EMBL" id="AML53487.1"/>
    </source>
</evidence>
<dbReference type="SUPFAM" id="SSF46785">
    <property type="entry name" value="Winged helix' DNA-binding domain"/>
    <property type="match status" value="1"/>
</dbReference>
<reference evidence="3 4" key="1">
    <citation type="submission" date="2016-02" db="EMBL/GenBank/DDBJ databases">
        <title>Complete genome sequence of Halocynthiibacter arcticus PAMC 20958t from arctic marine sediment.</title>
        <authorList>
            <person name="Lee Y.M."/>
            <person name="Baek K."/>
            <person name="Lee H.K."/>
            <person name="Shin S.C."/>
        </authorList>
    </citation>
    <scope>NUCLEOTIDE SEQUENCE [LARGE SCALE GENOMIC DNA]</scope>
    <source>
        <strain evidence="3">PAMC 20958</strain>
    </source>
</reference>
<protein>
    <recommendedName>
        <fullName evidence="2">HTH arsR-type domain-containing protein</fullName>
    </recommendedName>
</protein>
<gene>
    <name evidence="3" type="ORF">RC74_02025</name>
</gene>
<dbReference type="EMBL" id="CP014327">
    <property type="protein sequence ID" value="AML53487.1"/>
    <property type="molecule type" value="Genomic_DNA"/>
</dbReference>
<dbReference type="PANTHER" id="PTHR43428:SF1">
    <property type="entry name" value="ARSENATE REDUCTASE"/>
    <property type="match status" value="1"/>
</dbReference>
<dbReference type="Pfam" id="PF12840">
    <property type="entry name" value="HTH_20"/>
    <property type="match status" value="1"/>
</dbReference>
<dbReference type="InterPro" id="IPR001845">
    <property type="entry name" value="HTH_ArsR_DNA-bd_dom"/>
</dbReference>
<sequence length="269" mass="29410">MEFKLLDRLATLSHPQRMAIFRLLIRRYPDALPVAEILTVLDLKPSTASVYLSALKSAGLVRQRRLGTSLLYSANIAASQEIISGLFSDCCGGRGDLCLPTDLSKPATQPSVLFLCTGNSARSIMAETILRDWRGRTFTVASAGTEPRAGVHAMARDVLLSKGHNIQNLHSKNITTVLGETTSDFDFVFTVCDNAANQESGAFHGTPIASHWGIEDPVPAANSLDKASRDRFENTYEILNKRISRFATLPFETASRADLQKSVDDIARN</sequence>
<keyword evidence="1" id="KW-0059">Arsenical resistance</keyword>
<dbReference type="InterPro" id="IPR036390">
    <property type="entry name" value="WH_DNA-bd_sf"/>
</dbReference>
<dbReference type="Gene3D" id="1.10.10.10">
    <property type="entry name" value="Winged helix-like DNA-binding domain superfamily/Winged helix DNA-binding domain"/>
    <property type="match status" value="1"/>
</dbReference>